<dbReference type="Proteomes" id="UP000501991">
    <property type="component" value="Chromosome"/>
</dbReference>
<dbReference type="InterPro" id="IPR004821">
    <property type="entry name" value="Cyt_trans-like"/>
</dbReference>
<dbReference type="SUPFAM" id="SSF52374">
    <property type="entry name" value="Nucleotidylyl transferase"/>
    <property type="match status" value="1"/>
</dbReference>
<dbReference type="PANTHER" id="PTHR39321:SF3">
    <property type="entry name" value="PHOSPHOPANTETHEINE ADENYLYLTRANSFERASE"/>
    <property type="match status" value="1"/>
</dbReference>
<evidence type="ECO:0000256" key="7">
    <source>
        <dbReference type="ARBA" id="ARBA00022741"/>
    </source>
</evidence>
<evidence type="ECO:0000259" key="12">
    <source>
        <dbReference type="Pfam" id="PF01467"/>
    </source>
</evidence>
<evidence type="ECO:0000256" key="2">
    <source>
        <dbReference type="ARBA" id="ARBA00005019"/>
    </source>
</evidence>
<keyword evidence="7 11" id="KW-0547">Nucleotide-binding</keyword>
<dbReference type="GO" id="GO:0004515">
    <property type="term" value="F:nicotinate-nucleotide adenylyltransferase activity"/>
    <property type="evidence" value="ECO:0007669"/>
    <property type="project" value="UniProtKB-UniRule"/>
</dbReference>
<dbReference type="GO" id="GO:0009435">
    <property type="term" value="P:NAD+ biosynthetic process"/>
    <property type="evidence" value="ECO:0007669"/>
    <property type="project" value="UniProtKB-UniRule"/>
</dbReference>
<dbReference type="RefSeq" id="WP_173763803.1">
    <property type="nucleotide sequence ID" value="NZ_CP048836.1"/>
</dbReference>
<dbReference type="Pfam" id="PF01467">
    <property type="entry name" value="CTP_transf_like"/>
    <property type="match status" value="1"/>
</dbReference>
<dbReference type="UniPathway" id="UPA00253">
    <property type="reaction ID" value="UER00332"/>
</dbReference>
<comment type="function">
    <text evidence="1 11">Catalyzes the reversible adenylation of nicotinate mononucleotide (NaMN) to nicotinic acid adenine dinucleotide (NaAD).</text>
</comment>
<name>A0A6C1B152_9RHOO</name>
<evidence type="ECO:0000256" key="5">
    <source>
        <dbReference type="ARBA" id="ARBA00022679"/>
    </source>
</evidence>
<keyword evidence="14" id="KW-1185">Reference proteome</keyword>
<evidence type="ECO:0000256" key="11">
    <source>
        <dbReference type="HAMAP-Rule" id="MF_00244"/>
    </source>
</evidence>
<dbReference type="GO" id="GO:0005524">
    <property type="term" value="F:ATP binding"/>
    <property type="evidence" value="ECO:0007669"/>
    <property type="project" value="UniProtKB-KW"/>
</dbReference>
<dbReference type="KEGG" id="azq:G3580_02715"/>
<dbReference type="InterPro" id="IPR005248">
    <property type="entry name" value="NadD/NMNAT"/>
</dbReference>
<evidence type="ECO:0000256" key="1">
    <source>
        <dbReference type="ARBA" id="ARBA00002324"/>
    </source>
</evidence>
<organism evidence="13 14">
    <name type="scientific">Nitrogeniibacter mangrovi</name>
    <dbReference type="NCBI Taxonomy" id="2016596"/>
    <lineage>
        <taxon>Bacteria</taxon>
        <taxon>Pseudomonadati</taxon>
        <taxon>Pseudomonadota</taxon>
        <taxon>Betaproteobacteria</taxon>
        <taxon>Rhodocyclales</taxon>
        <taxon>Zoogloeaceae</taxon>
        <taxon>Nitrogeniibacter</taxon>
    </lineage>
</organism>
<keyword evidence="8 11" id="KW-0067">ATP-binding</keyword>
<dbReference type="NCBIfam" id="NF000839">
    <property type="entry name" value="PRK00071.1-1"/>
    <property type="match status" value="1"/>
</dbReference>
<reference evidence="13 14" key="1">
    <citation type="submission" date="2020-02" db="EMBL/GenBank/DDBJ databases">
        <title>Nitrogenibacter mangrovi gen. nov., sp. nov. isolated from mangrove sediment, a denitrifying betaproteobacterium.</title>
        <authorList>
            <person name="Liao H."/>
            <person name="Tian Y."/>
        </authorList>
    </citation>
    <scope>NUCLEOTIDE SEQUENCE [LARGE SCALE GENOMIC DNA]</scope>
    <source>
        <strain evidence="13 14">M9-3-2</strain>
    </source>
</reference>
<keyword evidence="4 11" id="KW-0662">Pyridine nucleotide biosynthesis</keyword>
<sequence length="229" mass="24848">MKLPPDAPVGLLGGTFDPIHFGHLRLAEEARETLGLAQMRLIPAGEPPHRDTPRSPARHRLAMARLAVAGNPGLQVDDIEIRHAGPSYSVLTLSRLREQLGPTRPLVLVLGADAFEGLATWHRWEELFELTHIAVANRPGHSPHGRRWPQVLSPELAAACDGRMLADAAALRAAPAGGILPFDMTPLAISATLIRDLLHHGHSARYLLPDPVLDYIAAQHLYRDADAGT</sequence>
<evidence type="ECO:0000256" key="3">
    <source>
        <dbReference type="ARBA" id="ARBA00009014"/>
    </source>
</evidence>
<dbReference type="PANTHER" id="PTHR39321">
    <property type="entry name" value="NICOTINATE-NUCLEOTIDE ADENYLYLTRANSFERASE-RELATED"/>
    <property type="match status" value="1"/>
</dbReference>
<evidence type="ECO:0000256" key="9">
    <source>
        <dbReference type="ARBA" id="ARBA00023027"/>
    </source>
</evidence>
<comment type="pathway">
    <text evidence="2 11">Cofactor biosynthesis; NAD(+) biosynthesis; deamido-NAD(+) from nicotinate D-ribonucleotide: step 1/1.</text>
</comment>
<dbReference type="CDD" id="cd02165">
    <property type="entry name" value="NMNAT"/>
    <property type="match status" value="1"/>
</dbReference>
<accession>A0A6C1B152</accession>
<proteinExistence type="inferred from homology"/>
<evidence type="ECO:0000256" key="8">
    <source>
        <dbReference type="ARBA" id="ARBA00022840"/>
    </source>
</evidence>
<comment type="similarity">
    <text evidence="3 11">Belongs to the NadD family.</text>
</comment>
<gene>
    <name evidence="11 13" type="primary">nadD</name>
    <name evidence="13" type="ORF">G3580_02715</name>
</gene>
<evidence type="ECO:0000256" key="4">
    <source>
        <dbReference type="ARBA" id="ARBA00022642"/>
    </source>
</evidence>
<feature type="domain" description="Cytidyltransferase-like" evidence="12">
    <location>
        <begin position="11"/>
        <end position="195"/>
    </location>
</feature>
<evidence type="ECO:0000313" key="13">
    <source>
        <dbReference type="EMBL" id="QID16635.1"/>
    </source>
</evidence>
<evidence type="ECO:0000313" key="14">
    <source>
        <dbReference type="Proteomes" id="UP000501991"/>
    </source>
</evidence>
<keyword evidence="6 11" id="KW-0548">Nucleotidyltransferase</keyword>
<dbReference type="InterPro" id="IPR014729">
    <property type="entry name" value="Rossmann-like_a/b/a_fold"/>
</dbReference>
<protein>
    <recommendedName>
        <fullName evidence="11">Probable nicotinate-nucleotide adenylyltransferase</fullName>
        <ecNumber evidence="11">2.7.7.18</ecNumber>
    </recommendedName>
    <alternativeName>
        <fullName evidence="11">Deamido-NAD(+) diphosphorylase</fullName>
    </alternativeName>
    <alternativeName>
        <fullName evidence="11">Deamido-NAD(+) pyrophosphorylase</fullName>
    </alternativeName>
    <alternativeName>
        <fullName evidence="11">Nicotinate mononucleotide adenylyltransferase</fullName>
        <shortName evidence="11">NaMN adenylyltransferase</shortName>
    </alternativeName>
</protein>
<dbReference type="AlphaFoldDB" id="A0A6C1B152"/>
<keyword evidence="5 11" id="KW-0808">Transferase</keyword>
<dbReference type="NCBIfam" id="TIGR00482">
    <property type="entry name" value="nicotinate (nicotinamide) nucleotide adenylyltransferase"/>
    <property type="match status" value="1"/>
</dbReference>
<dbReference type="NCBIfam" id="NF000840">
    <property type="entry name" value="PRK00071.1-3"/>
    <property type="match status" value="1"/>
</dbReference>
<dbReference type="NCBIfam" id="TIGR00125">
    <property type="entry name" value="cyt_tran_rel"/>
    <property type="match status" value="1"/>
</dbReference>
<comment type="catalytic activity">
    <reaction evidence="10 11">
        <text>nicotinate beta-D-ribonucleotide + ATP + H(+) = deamido-NAD(+) + diphosphate</text>
        <dbReference type="Rhea" id="RHEA:22860"/>
        <dbReference type="ChEBI" id="CHEBI:15378"/>
        <dbReference type="ChEBI" id="CHEBI:30616"/>
        <dbReference type="ChEBI" id="CHEBI:33019"/>
        <dbReference type="ChEBI" id="CHEBI:57502"/>
        <dbReference type="ChEBI" id="CHEBI:58437"/>
        <dbReference type="EC" id="2.7.7.18"/>
    </reaction>
</comment>
<dbReference type="EC" id="2.7.7.18" evidence="11"/>
<keyword evidence="9 11" id="KW-0520">NAD</keyword>
<evidence type="ECO:0000256" key="10">
    <source>
        <dbReference type="ARBA" id="ARBA00048721"/>
    </source>
</evidence>
<evidence type="ECO:0000256" key="6">
    <source>
        <dbReference type="ARBA" id="ARBA00022695"/>
    </source>
</evidence>
<dbReference type="EMBL" id="CP048836">
    <property type="protein sequence ID" value="QID16635.1"/>
    <property type="molecule type" value="Genomic_DNA"/>
</dbReference>
<dbReference type="Gene3D" id="3.40.50.620">
    <property type="entry name" value="HUPs"/>
    <property type="match status" value="1"/>
</dbReference>
<dbReference type="HAMAP" id="MF_00244">
    <property type="entry name" value="NaMN_adenylyltr"/>
    <property type="match status" value="1"/>
</dbReference>